<organism evidence="1 2">
    <name type="scientific">Karstenula rhodostoma CBS 690.94</name>
    <dbReference type="NCBI Taxonomy" id="1392251"/>
    <lineage>
        <taxon>Eukaryota</taxon>
        <taxon>Fungi</taxon>
        <taxon>Dikarya</taxon>
        <taxon>Ascomycota</taxon>
        <taxon>Pezizomycotina</taxon>
        <taxon>Dothideomycetes</taxon>
        <taxon>Pleosporomycetidae</taxon>
        <taxon>Pleosporales</taxon>
        <taxon>Massarineae</taxon>
        <taxon>Didymosphaeriaceae</taxon>
        <taxon>Karstenula</taxon>
    </lineage>
</organism>
<dbReference type="AlphaFoldDB" id="A0A9P4PRR7"/>
<dbReference type="Proteomes" id="UP000799764">
    <property type="component" value="Unassembled WGS sequence"/>
</dbReference>
<evidence type="ECO:0000313" key="1">
    <source>
        <dbReference type="EMBL" id="KAF2449221.1"/>
    </source>
</evidence>
<name>A0A9P4PRR7_9PLEO</name>
<proteinExistence type="predicted"/>
<comment type="caution">
    <text evidence="1">The sequence shown here is derived from an EMBL/GenBank/DDBJ whole genome shotgun (WGS) entry which is preliminary data.</text>
</comment>
<keyword evidence="2" id="KW-1185">Reference proteome</keyword>
<reference evidence="1" key="1">
    <citation type="journal article" date="2020" name="Stud. Mycol.">
        <title>101 Dothideomycetes genomes: a test case for predicting lifestyles and emergence of pathogens.</title>
        <authorList>
            <person name="Haridas S."/>
            <person name="Albert R."/>
            <person name="Binder M."/>
            <person name="Bloem J."/>
            <person name="Labutti K."/>
            <person name="Salamov A."/>
            <person name="Andreopoulos B."/>
            <person name="Baker S."/>
            <person name="Barry K."/>
            <person name="Bills G."/>
            <person name="Bluhm B."/>
            <person name="Cannon C."/>
            <person name="Castanera R."/>
            <person name="Culley D."/>
            <person name="Daum C."/>
            <person name="Ezra D."/>
            <person name="Gonzalez J."/>
            <person name="Henrissat B."/>
            <person name="Kuo A."/>
            <person name="Liang C."/>
            <person name="Lipzen A."/>
            <person name="Lutzoni F."/>
            <person name="Magnuson J."/>
            <person name="Mondo S."/>
            <person name="Nolan M."/>
            <person name="Ohm R."/>
            <person name="Pangilinan J."/>
            <person name="Park H.-J."/>
            <person name="Ramirez L."/>
            <person name="Alfaro M."/>
            <person name="Sun H."/>
            <person name="Tritt A."/>
            <person name="Yoshinaga Y."/>
            <person name="Zwiers L.-H."/>
            <person name="Turgeon B."/>
            <person name="Goodwin S."/>
            <person name="Spatafora J."/>
            <person name="Crous P."/>
            <person name="Grigoriev I."/>
        </authorList>
    </citation>
    <scope>NUCLEOTIDE SEQUENCE</scope>
    <source>
        <strain evidence="1">CBS 690.94</strain>
    </source>
</reference>
<dbReference type="EMBL" id="MU001494">
    <property type="protein sequence ID" value="KAF2449221.1"/>
    <property type="molecule type" value="Genomic_DNA"/>
</dbReference>
<gene>
    <name evidence="1" type="ORF">P171DRAFT_404298</name>
</gene>
<protein>
    <submittedName>
        <fullName evidence="1">Uncharacterized protein</fullName>
    </submittedName>
</protein>
<sequence>MNRQSIHSLKGIASNPQFPNSFERLWFQADVPEVLRFDDWLLRTGVNLYNLHPRSEGKSSSTIGPKAKFSDQEVQMHWKKYQGLVEDVNTMLEDGTIRDSFCSLFNKCPKLTNVDFTMAN</sequence>
<evidence type="ECO:0000313" key="2">
    <source>
        <dbReference type="Proteomes" id="UP000799764"/>
    </source>
</evidence>
<accession>A0A9P4PRR7</accession>
<dbReference type="OrthoDB" id="3892448at2759"/>